<feature type="transmembrane region" description="Helical" evidence="1">
    <location>
        <begin position="21"/>
        <end position="43"/>
    </location>
</feature>
<keyword evidence="1" id="KW-0812">Transmembrane</keyword>
<dbReference type="InterPro" id="IPR045584">
    <property type="entry name" value="Pilin-like"/>
</dbReference>
<dbReference type="Gene3D" id="3.30.700.10">
    <property type="entry name" value="Glycoprotein, Type 4 Pilin"/>
    <property type="match status" value="1"/>
</dbReference>
<keyword evidence="3" id="KW-1185">Reference proteome</keyword>
<dbReference type="Proteomes" id="UP001374893">
    <property type="component" value="Chromosome"/>
</dbReference>
<proteinExistence type="predicted"/>
<dbReference type="Pfam" id="PF07963">
    <property type="entry name" value="N_methyl"/>
    <property type="match status" value="1"/>
</dbReference>
<dbReference type="SUPFAM" id="SSF54523">
    <property type="entry name" value="Pili subunits"/>
    <property type="match status" value="1"/>
</dbReference>
<evidence type="ECO:0000313" key="3">
    <source>
        <dbReference type="Proteomes" id="UP001374893"/>
    </source>
</evidence>
<organism evidence="2 3">
    <name type="scientific">Haloferula helveola</name>
    <dbReference type="NCBI Taxonomy" id="490095"/>
    <lineage>
        <taxon>Bacteria</taxon>
        <taxon>Pseudomonadati</taxon>
        <taxon>Verrucomicrobiota</taxon>
        <taxon>Verrucomicrobiia</taxon>
        <taxon>Verrucomicrobiales</taxon>
        <taxon>Verrucomicrobiaceae</taxon>
        <taxon>Haloferula</taxon>
    </lineage>
</organism>
<keyword evidence="1" id="KW-0472">Membrane</keyword>
<dbReference type="PROSITE" id="PS00409">
    <property type="entry name" value="PROKAR_NTER_METHYL"/>
    <property type="match status" value="1"/>
</dbReference>
<dbReference type="RefSeq" id="WP_338684609.1">
    <property type="nucleotide sequence ID" value="NZ_AP024702.1"/>
</dbReference>
<name>A0ABN6H659_9BACT</name>
<sequence length="248" mass="27393">MKPQALRKKAECFKPTRRRGFTLVELMVTIVIVAALAAITLAVTGKMRKKAAKVTAINALRDVASANAGYSTENFGNINTLKWAGDPEEGRPFVGNSFWGRFQEFLFVGATATNQKKLKEQINQGLDQMFNTSDADTMTGTPFKGTKVYHDSSGLPVPIGFNSKLYKWGNFVKLSQLKDPGNTIYAAYGFGMFDQADGQSYVEMRTDGSKPDCNIHYFDDKKALVAYLDGRVEFVSPPMPDRKFGDPG</sequence>
<evidence type="ECO:0000313" key="2">
    <source>
        <dbReference type="EMBL" id="BCX48407.1"/>
    </source>
</evidence>
<evidence type="ECO:0000256" key="1">
    <source>
        <dbReference type="SAM" id="Phobius"/>
    </source>
</evidence>
<reference evidence="2 3" key="1">
    <citation type="submission" date="2021-06" db="EMBL/GenBank/DDBJ databases">
        <title>Complete genome of Haloferula helveola possessing various polysaccharide degrading enzymes.</title>
        <authorList>
            <person name="Takami H."/>
            <person name="Huang C."/>
            <person name="Hamasaki K."/>
        </authorList>
    </citation>
    <scope>NUCLEOTIDE SEQUENCE [LARGE SCALE GENOMIC DNA]</scope>
    <source>
        <strain evidence="2 3">CN-1</strain>
    </source>
</reference>
<gene>
    <name evidence="2" type="ORF">HAHE_23150</name>
</gene>
<accession>A0ABN6H659</accession>
<dbReference type="EMBL" id="AP024702">
    <property type="protein sequence ID" value="BCX48407.1"/>
    <property type="molecule type" value="Genomic_DNA"/>
</dbReference>
<keyword evidence="1" id="KW-1133">Transmembrane helix</keyword>
<protein>
    <recommendedName>
        <fullName evidence="4">Prepilin-type N-terminal cleavage/methylation domain-containing protein</fullName>
    </recommendedName>
</protein>
<evidence type="ECO:0008006" key="4">
    <source>
        <dbReference type="Google" id="ProtNLM"/>
    </source>
</evidence>
<dbReference type="NCBIfam" id="TIGR02532">
    <property type="entry name" value="IV_pilin_GFxxxE"/>
    <property type="match status" value="1"/>
</dbReference>
<dbReference type="InterPro" id="IPR012902">
    <property type="entry name" value="N_methyl_site"/>
</dbReference>